<keyword evidence="3" id="KW-0862">Zinc</keyword>
<evidence type="ECO:0000256" key="2">
    <source>
        <dbReference type="ARBA" id="ARBA00022771"/>
    </source>
</evidence>
<protein>
    <recommendedName>
        <fullName evidence="6">SWIM-type domain-containing protein</fullName>
    </recommendedName>
</protein>
<dbReference type="EMBL" id="JBCGBO010000004">
    <property type="protein sequence ID" value="KAK9209162.1"/>
    <property type="molecule type" value="Genomic_DNA"/>
</dbReference>
<feature type="region of interest" description="Disordered" evidence="5">
    <location>
        <begin position="121"/>
        <end position="179"/>
    </location>
</feature>
<keyword evidence="8" id="KW-1185">Reference proteome</keyword>
<feature type="compositionally biased region" description="Polar residues" evidence="5">
    <location>
        <begin position="373"/>
        <end position="386"/>
    </location>
</feature>
<sequence length="468" mass="51835">MLPLQLHLLYKDERHRIGLIEPEEYTLQQMKNEALKITREHGLTTPESVQLSVTNPRNKLSIIVDSEAVLQAQFAAHDSMEVAVFEATILPTLCPDLPLYGVLQAMLHNCGMQLSAEQITWVNDGGNEPPPRTGGIQGPPTELNENDGHENDDDDVVYSTDGSRIDDTDDDDQNEDNGADIIDDARERKKEAQSWTNIPPRVKKELDAAYECGSKMNVMASGDLHFQVKDKGYYPARRFIVDLMSRSCDCGYWDLAGIPCTHAMAAISHARHTATEHLPKYFSKEVYLNTYAVIFKPIPDKVTWDPCDRPKLFPPEITKKIGRLKKSRKRAAIEPIKKNRSFYICCSFCGGMNHNVRKCALRPSIARELRAQQGVSGPGESSNAARTSKRTKKVAVGGSQESFIAHRGRGGTGNRGRGGNRGRRGQGGNRARARGDGVRGRNRGQYEADNVSPNPTQGSQASQILDAV</sequence>
<dbReference type="SMART" id="SM00575">
    <property type="entry name" value="ZnF_PMZ"/>
    <property type="match status" value="1"/>
</dbReference>
<gene>
    <name evidence="7" type="ORF">WN944_001526</name>
</gene>
<dbReference type="GO" id="GO:0008270">
    <property type="term" value="F:zinc ion binding"/>
    <property type="evidence" value="ECO:0007669"/>
    <property type="project" value="UniProtKB-KW"/>
</dbReference>
<evidence type="ECO:0000259" key="6">
    <source>
        <dbReference type="PROSITE" id="PS50966"/>
    </source>
</evidence>
<dbReference type="Pfam" id="PF04434">
    <property type="entry name" value="SWIM"/>
    <property type="match status" value="1"/>
</dbReference>
<reference evidence="7 8" key="1">
    <citation type="submission" date="2024-05" db="EMBL/GenBank/DDBJ databases">
        <title>Haplotype-resolved chromosome-level genome assembly of Huyou (Citrus changshanensis).</title>
        <authorList>
            <person name="Miao C."/>
            <person name="Chen W."/>
            <person name="Wu Y."/>
            <person name="Wang L."/>
            <person name="Zhao S."/>
            <person name="Grierson D."/>
            <person name="Xu C."/>
            <person name="Chen K."/>
        </authorList>
    </citation>
    <scope>NUCLEOTIDE SEQUENCE [LARGE SCALE GENOMIC DNA]</scope>
    <source>
        <strain evidence="7">01-14</strain>
        <tissue evidence="7">Leaf</tissue>
    </source>
</reference>
<evidence type="ECO:0000313" key="8">
    <source>
        <dbReference type="Proteomes" id="UP001428341"/>
    </source>
</evidence>
<dbReference type="AlphaFoldDB" id="A0AAP0MJI5"/>
<feature type="domain" description="SWIM-type" evidence="6">
    <location>
        <begin position="239"/>
        <end position="271"/>
    </location>
</feature>
<keyword evidence="1" id="KW-0479">Metal-binding</keyword>
<keyword evidence="2 4" id="KW-0863">Zinc-finger</keyword>
<feature type="compositionally biased region" description="Acidic residues" evidence="5">
    <location>
        <begin position="167"/>
        <end position="179"/>
    </location>
</feature>
<comment type="caution">
    <text evidence="7">The sequence shown here is derived from an EMBL/GenBank/DDBJ whole genome shotgun (WGS) entry which is preliminary data.</text>
</comment>
<name>A0AAP0MJI5_9ROSI</name>
<evidence type="ECO:0000313" key="7">
    <source>
        <dbReference type="EMBL" id="KAK9209162.1"/>
    </source>
</evidence>
<dbReference type="InterPro" id="IPR006564">
    <property type="entry name" value="Znf_PMZ"/>
</dbReference>
<dbReference type="InterPro" id="IPR007527">
    <property type="entry name" value="Znf_SWIM"/>
</dbReference>
<dbReference type="Proteomes" id="UP001428341">
    <property type="component" value="Unassembled WGS sequence"/>
</dbReference>
<feature type="compositionally biased region" description="Polar residues" evidence="5">
    <location>
        <begin position="451"/>
        <end position="468"/>
    </location>
</feature>
<evidence type="ECO:0000256" key="3">
    <source>
        <dbReference type="ARBA" id="ARBA00022833"/>
    </source>
</evidence>
<dbReference type="PROSITE" id="PS50966">
    <property type="entry name" value="ZF_SWIM"/>
    <property type="match status" value="1"/>
</dbReference>
<evidence type="ECO:0000256" key="1">
    <source>
        <dbReference type="ARBA" id="ARBA00022723"/>
    </source>
</evidence>
<organism evidence="7 8">
    <name type="scientific">Citrus x changshan-huyou</name>
    <dbReference type="NCBI Taxonomy" id="2935761"/>
    <lineage>
        <taxon>Eukaryota</taxon>
        <taxon>Viridiplantae</taxon>
        <taxon>Streptophyta</taxon>
        <taxon>Embryophyta</taxon>
        <taxon>Tracheophyta</taxon>
        <taxon>Spermatophyta</taxon>
        <taxon>Magnoliopsida</taxon>
        <taxon>eudicotyledons</taxon>
        <taxon>Gunneridae</taxon>
        <taxon>Pentapetalae</taxon>
        <taxon>rosids</taxon>
        <taxon>malvids</taxon>
        <taxon>Sapindales</taxon>
        <taxon>Rutaceae</taxon>
        <taxon>Aurantioideae</taxon>
        <taxon>Citrus</taxon>
    </lineage>
</organism>
<accession>A0AAP0MJI5</accession>
<evidence type="ECO:0000256" key="5">
    <source>
        <dbReference type="SAM" id="MobiDB-lite"/>
    </source>
</evidence>
<evidence type="ECO:0000256" key="4">
    <source>
        <dbReference type="PROSITE-ProRule" id="PRU00325"/>
    </source>
</evidence>
<dbReference type="PANTHER" id="PTHR31973:SF187">
    <property type="entry name" value="MUTATOR TRANSPOSASE MUDRA PROTEIN"/>
    <property type="match status" value="1"/>
</dbReference>
<feature type="region of interest" description="Disordered" evidence="5">
    <location>
        <begin position="371"/>
        <end position="468"/>
    </location>
</feature>
<dbReference type="PANTHER" id="PTHR31973">
    <property type="entry name" value="POLYPROTEIN, PUTATIVE-RELATED"/>
    <property type="match status" value="1"/>
</dbReference>
<proteinExistence type="predicted"/>